<dbReference type="GO" id="GO:0003677">
    <property type="term" value="F:DNA binding"/>
    <property type="evidence" value="ECO:0007669"/>
    <property type="project" value="InterPro"/>
</dbReference>
<dbReference type="InParanoid" id="A0A165T560"/>
<protein>
    <submittedName>
        <fullName evidence="1">p-loop containing nucleoside triphosphate hydrolase protein</fullName>
    </submittedName>
</protein>
<dbReference type="Pfam" id="PF13245">
    <property type="entry name" value="AAA_19"/>
    <property type="match status" value="1"/>
</dbReference>
<dbReference type="STRING" id="1314782.A0A165T560"/>
<dbReference type="GO" id="GO:0000725">
    <property type="term" value="P:recombinational repair"/>
    <property type="evidence" value="ECO:0007669"/>
    <property type="project" value="TreeGrafter"/>
</dbReference>
<dbReference type="InterPro" id="IPR011604">
    <property type="entry name" value="PDDEXK-like_dom_sf"/>
</dbReference>
<dbReference type="InterPro" id="IPR027417">
    <property type="entry name" value="P-loop_NTPase"/>
</dbReference>
<dbReference type="GO" id="GO:0043138">
    <property type="term" value="F:3'-5' DNA helicase activity"/>
    <property type="evidence" value="ECO:0007669"/>
    <property type="project" value="TreeGrafter"/>
</dbReference>
<accession>A0A165T560</accession>
<dbReference type="PANTHER" id="PTHR11070">
    <property type="entry name" value="UVRD / RECB / PCRA DNA HELICASE FAMILY MEMBER"/>
    <property type="match status" value="1"/>
</dbReference>
<dbReference type="Gene3D" id="3.90.320.10">
    <property type="match status" value="1"/>
</dbReference>
<dbReference type="PANTHER" id="PTHR11070:SF66">
    <property type="entry name" value="UVRD-LIKE HELICASE C-TERMINAL DOMAIN-CONTAINING PROTEIN"/>
    <property type="match status" value="1"/>
</dbReference>
<gene>
    <name evidence="1" type="ORF">NEOLEDRAFT_273331</name>
</gene>
<reference evidence="1 2" key="1">
    <citation type="journal article" date="2016" name="Mol. Biol. Evol.">
        <title>Comparative Genomics of Early-Diverging Mushroom-Forming Fungi Provides Insights into the Origins of Lignocellulose Decay Capabilities.</title>
        <authorList>
            <person name="Nagy L.G."/>
            <person name="Riley R."/>
            <person name="Tritt A."/>
            <person name="Adam C."/>
            <person name="Daum C."/>
            <person name="Floudas D."/>
            <person name="Sun H."/>
            <person name="Yadav J.S."/>
            <person name="Pangilinan J."/>
            <person name="Larsson K.H."/>
            <person name="Matsuura K."/>
            <person name="Barry K."/>
            <person name="Labutti K."/>
            <person name="Kuo R."/>
            <person name="Ohm R.A."/>
            <person name="Bhattacharya S.S."/>
            <person name="Shirouzu T."/>
            <person name="Yoshinaga Y."/>
            <person name="Martin F.M."/>
            <person name="Grigoriev I.V."/>
            <person name="Hibbett D.S."/>
        </authorList>
    </citation>
    <scope>NUCLEOTIDE SEQUENCE [LARGE SCALE GENOMIC DNA]</scope>
    <source>
        <strain evidence="1 2">HHB14362 ss-1</strain>
    </source>
</reference>
<dbReference type="InterPro" id="IPR000212">
    <property type="entry name" value="DNA_helicase_UvrD/REP"/>
</dbReference>
<dbReference type="Gene3D" id="3.40.50.300">
    <property type="entry name" value="P-loop containing nucleotide triphosphate hydrolases"/>
    <property type="match status" value="2"/>
</dbReference>
<dbReference type="EMBL" id="KV425568">
    <property type="protein sequence ID" value="KZT26156.1"/>
    <property type="molecule type" value="Genomic_DNA"/>
</dbReference>
<evidence type="ECO:0000313" key="2">
    <source>
        <dbReference type="Proteomes" id="UP000076761"/>
    </source>
</evidence>
<keyword evidence="2" id="KW-1185">Reference proteome</keyword>
<organism evidence="1 2">
    <name type="scientific">Neolentinus lepideus HHB14362 ss-1</name>
    <dbReference type="NCBI Taxonomy" id="1314782"/>
    <lineage>
        <taxon>Eukaryota</taxon>
        <taxon>Fungi</taxon>
        <taxon>Dikarya</taxon>
        <taxon>Basidiomycota</taxon>
        <taxon>Agaricomycotina</taxon>
        <taxon>Agaricomycetes</taxon>
        <taxon>Gloeophyllales</taxon>
        <taxon>Gloeophyllaceae</taxon>
        <taxon>Neolentinus</taxon>
    </lineage>
</organism>
<keyword evidence="1" id="KW-0378">Hydrolase</keyword>
<name>A0A165T560_9AGAM</name>
<dbReference type="GO" id="GO:0005524">
    <property type="term" value="F:ATP binding"/>
    <property type="evidence" value="ECO:0007669"/>
    <property type="project" value="InterPro"/>
</dbReference>
<evidence type="ECO:0000313" key="1">
    <source>
        <dbReference type="EMBL" id="KZT26156.1"/>
    </source>
</evidence>
<dbReference type="OrthoDB" id="3216789at2759"/>
<proteinExistence type="predicted"/>
<sequence length="710" mass="80268">MVQALKRLLLGCQSHTRRTIFTASPEQSAIVDRCRTHNVVVSAKPGSGKTTTAGAIAEAFQDSPIIALTYSKRLQLSTADRLANYPRASVLTFHGLAGKLFNTPEPVNNDLKLHKLLHSCEAVPSWSESPCDIVILDELQDCTPLLYWLICVFLASVKSAQGKPPRVVVLGDPEQAIYDYRGADDRYLSLAPSIFGSFSTDPWDRMSLDKSYRLSHANSNLINEAFVVKPGYIKGSHAGPRPQYMYCDSLVDDVFLDKLVPVIEQYGPENTAILAPSVRLDTELAHLENELCKRWRYPIAISLDDDSPLNDKVLENKLAISTYHQFKGSERDLVIVCGVDNLYFKIFGKDLPTDCCPRAVYVALTRAIQQLVIVHSFPQDVMPFVHWRAVEQLADFHNLTRLGQQPSQAVPAVNADEGLHLPERQYLAVSDIPRHINEVVLDSLLTEFISAYPPLPEDQHIRLTDIVPTIFHDKLLYEQVNDINGLVIVAAFEFDKCHTLHTLEKVDVSKVPLDAKDRVKWLSKTATDYQARVHKSRKLQMTENSFDWLVPDVGRAVERLSEQFAEYQSDIQFEVPFSSKFTVQGKGNEESIANIAGRADIVETSNNGTTTIWEIKFVSYLSPAHAVQVLIYGYLWMSEKRRTLMPRMVLFNVRDGAKWEIQATPDAARQVIEKVLLAKYESRHTCSDEEFEKQCEQVARTVHRWSRRSE</sequence>
<dbReference type="SUPFAM" id="SSF52540">
    <property type="entry name" value="P-loop containing nucleoside triphosphate hydrolases"/>
    <property type="match status" value="1"/>
</dbReference>
<dbReference type="GO" id="GO:0005634">
    <property type="term" value="C:nucleus"/>
    <property type="evidence" value="ECO:0007669"/>
    <property type="project" value="TreeGrafter"/>
</dbReference>
<dbReference type="Proteomes" id="UP000076761">
    <property type="component" value="Unassembled WGS sequence"/>
</dbReference>
<dbReference type="GO" id="GO:0016787">
    <property type="term" value="F:hydrolase activity"/>
    <property type="evidence" value="ECO:0007669"/>
    <property type="project" value="UniProtKB-KW"/>
</dbReference>
<dbReference type="AlphaFoldDB" id="A0A165T560"/>